<accession>A0A1Q9CLI4</accession>
<dbReference type="GO" id="GO:0005829">
    <property type="term" value="C:cytosol"/>
    <property type="evidence" value="ECO:0007669"/>
    <property type="project" value="TreeGrafter"/>
</dbReference>
<dbReference type="GO" id="GO:0070475">
    <property type="term" value="P:rRNA base methylation"/>
    <property type="evidence" value="ECO:0007669"/>
    <property type="project" value="InterPro"/>
</dbReference>
<gene>
    <name evidence="5" type="primary">rlmJ</name>
    <name evidence="5" type="ORF">AK812_SmicGene35441</name>
</gene>
<dbReference type="InterPro" id="IPR001199">
    <property type="entry name" value="Cyt_B5-like_heme/steroid-bd"/>
</dbReference>
<keyword evidence="6" id="KW-1185">Reference proteome</keyword>
<dbReference type="SUPFAM" id="SSF55856">
    <property type="entry name" value="Cytochrome b5-like heme/steroid binding domain"/>
    <property type="match status" value="1"/>
</dbReference>
<dbReference type="GO" id="GO:0036307">
    <property type="term" value="F:23S rRNA (adenine(2030)-N(6))-methyltransferase activity"/>
    <property type="evidence" value="ECO:0007669"/>
    <property type="project" value="TreeGrafter"/>
</dbReference>
<dbReference type="SUPFAM" id="SSF53335">
    <property type="entry name" value="S-adenosyl-L-methionine-dependent methyltransferases"/>
    <property type="match status" value="1"/>
</dbReference>
<feature type="coiled-coil region" evidence="1">
    <location>
        <begin position="873"/>
        <end position="908"/>
    </location>
</feature>
<dbReference type="PROSITE" id="PS50255">
    <property type="entry name" value="CYTOCHROME_B5_2"/>
    <property type="match status" value="1"/>
</dbReference>
<feature type="region of interest" description="Disordered" evidence="2">
    <location>
        <begin position="1568"/>
        <end position="1603"/>
    </location>
</feature>
<dbReference type="InterPro" id="IPR036400">
    <property type="entry name" value="Cyt_B5-like_heme/steroid_sf"/>
</dbReference>
<proteinExistence type="predicted"/>
<dbReference type="Proteomes" id="UP000186817">
    <property type="component" value="Unassembled WGS sequence"/>
</dbReference>
<protein>
    <submittedName>
        <fullName evidence="5">Ribosomal RNA large subunit methyltransferase J</fullName>
    </submittedName>
</protein>
<feature type="chain" id="PRO_5012751142" evidence="3">
    <location>
        <begin position="18"/>
        <end position="2057"/>
    </location>
</feature>
<sequence length="2057" mass="223932">MWLKTTLTAMWLVPVKALQRIPSHFRFSSKVNPRLLQQSLVKSSGPEALRLWRCHAEKFDAVNIITVIRCMVLRSPGTAGSHIADWRCLLNEARTTVKTLCPKDISALAWVLGRADLGVVPEEEQQLLTALVNASSVQMPAFTNKDLGIIAWAIAKLEACDASDPFVALLATETAGRCEQLSGKEAVNLAWALAKMKVNEPLLMESLAHRTATKLRCLNRQDAANAAWAFAKAETHHGPLLRGLSDMFLANPGEFQPQELASLSWAYARLDAGEEHEALLAAFADVCLRNVSCFNGPGLARVAWAFATLGRTESVLFTALAENALPWLPTLDGPNLSKLAWAFAKADLEEQTGFMLTLANQVEQNVLSLNARDVAMLAWALAKVDAAPPQLMLKLAQHAVPLVPHLSPQGLATSAAAFTAVSVCPERLRRALVQGSETVEEHLSSFSAQELVDLQWAMAAQPLRERSLEDAISRAPGWSLRPPYEHFVQAGSLPDCFKHVVLVLLLQDMLSTESPIVYVDTHAGAGMYDLDTQKGVDRLVKSASAWTKPIPAPIRTYLDMVESCQSARLTPESGVYPGSPALAAKMLSAGPVGSRAMLVEATESVHTALCKSMAAFTQVLHVDILHEDAYRRVFRRFLNERPSRKDRALVLIDPPYDLCFTDNFNFRLLRQLQEHWPAASVVVWYPMRDKMRAQRVYRRVKSISLGPVLACEMEICRTACPGSSIRTGVLILRPAAGIQEQFESVLPELADMMAPSSEVARSCDVFWICTAYQPSCGADGDTASDDAADEWAAGYSMYLDDKTEDPRRLHLPHLRLRAPPAGALRKAAQAAPVIAAALTEIPAVREQRRARLFFAFCLGRDVPAATGLAKELLDLAQSEAQRLGDNVAETARQTLQAAERKAKGAVKEAGNVVKETVKELDCPMDLPSMAGTRRARRNTPTIPPIIPSREGVLQRTPSQSALTPVKVHKVEFQRVGLSDGAEWDSSDEQDAESPQDTQRSGVNRIRPVRPHAPETTGPWERELFEEEKVEEEKEGRAGTGEEQEDKEEKQEQQASAVAAGMYSPPFEHEKVIVEVAELLRSACSTELATSLEVSLRRSGASEAAQPTAVLVHGWFQPAGMDSQLVRPACGNLKLPFFLLWCFHFLEVKAVLQRRNLLLWLRSFGGVAAGVLVITALSQAQELDKAGAFQAGLGFHGAAVAEAVAGVATRPKTSKFACMALEHAAAAISLVLALWGYCSDSRGPFQSRLVPGLSQADSAGASLGSRSILSGEFRRSFDRSRRLFPESSVSTREALLARVVPVFLPTEAMAAACILESACAQWCQATSVRVLAVLSCVAWLLRYQSLGAFRLDAFWGQELHGTSRAAECFSLGTAYQPSCGADGDTASDDASDEWAAGYSMYLDDKTEDPRRLHLPHLRLRAPPAGALRKAAQAAPVIAAALTEIPAVREQLSEWLGRDVPAATGLAKELLDLAQSEAQRLGDNVAETARQTLQAAERKAKGAVKEAGNVVKETVKELDETVILAEHKAEELIHHKPPPPRRFRPWLVGTLGFAAVLAVVATRRWAARRRGPSMAGTRRARRNTPTIPPVVPSRESVLQRTPSQSSLTPIKVHKVEFQRVGVQDGAEWDSPDEQDAESPQVSEWEPGMGKLNPKTEYYQINSQQDSPREDHRNERILGSILLLRVALCLLLQYCDHPGGAAPLRRLAGQDATDAFMAVGHSEVAWDSQISLSLSAYDLTQAQAEIPQHRAIVLRTTRCQQSIILVAQAQLFFWGVLPASWQISPTHVAALFSSMGSKGEYSGDGAIRRAAEMEEASKLYARRLVGPGDALSGRVRASVAKEAYAALGKRDAWLPFRKASPKDSGLLDRMLAAEQSEQTFTGECSKMLACVVHAIVHLQPITNADWYATSMERVADELIASGELEPKATLADKAMRMSEIIAVAAGGAGLAAYYKALGKPLPPLPAATDGEPFFKGLKDFYSGDVVVEAGYGYSLNPKGGSKISESAVKKTGWKSLADFKPTIDSMDPFSKMSLTPYSCLSRSDLEVVAAAYAGAVTCHF</sequence>
<feature type="region of interest" description="Disordered" evidence="2">
    <location>
        <begin position="978"/>
        <end position="1053"/>
    </location>
</feature>
<evidence type="ECO:0000256" key="2">
    <source>
        <dbReference type="SAM" id="MobiDB-lite"/>
    </source>
</evidence>
<feature type="region of interest" description="Disordered" evidence="2">
    <location>
        <begin position="1622"/>
        <end position="1652"/>
    </location>
</feature>
<evidence type="ECO:0000259" key="4">
    <source>
        <dbReference type="PROSITE" id="PS50255"/>
    </source>
</evidence>
<comment type="caution">
    <text evidence="5">The sequence shown here is derived from an EMBL/GenBank/DDBJ whole genome shotgun (WGS) entry which is preliminary data.</text>
</comment>
<feature type="compositionally biased region" description="Acidic residues" evidence="2">
    <location>
        <begin position="1624"/>
        <end position="1634"/>
    </location>
</feature>
<dbReference type="PANTHER" id="PTHR37426">
    <property type="entry name" value="RIBOSOMAL RNA LARGE SUBUNIT METHYLTRANSFERASE J"/>
    <property type="match status" value="1"/>
</dbReference>
<dbReference type="OrthoDB" id="6501018at2759"/>
<dbReference type="InterPro" id="IPR007473">
    <property type="entry name" value="RlmJ"/>
</dbReference>
<feature type="domain" description="Cytochrome b5 heme-binding" evidence="4">
    <location>
        <begin position="1693"/>
        <end position="1735"/>
    </location>
</feature>
<evidence type="ECO:0000256" key="1">
    <source>
        <dbReference type="SAM" id="Coils"/>
    </source>
</evidence>
<dbReference type="Pfam" id="PF00173">
    <property type="entry name" value="Cyt-b5"/>
    <property type="match status" value="1"/>
</dbReference>
<dbReference type="Gene3D" id="3.10.120.10">
    <property type="entry name" value="Cytochrome b5-like heme/steroid binding domain"/>
    <property type="match status" value="1"/>
</dbReference>
<dbReference type="InterPro" id="IPR058917">
    <property type="entry name" value="RESC6_dom"/>
</dbReference>
<feature type="coiled-coil region" evidence="1">
    <location>
        <begin position="1469"/>
        <end position="1504"/>
    </location>
</feature>
<dbReference type="PANTHER" id="PTHR37426:SF1">
    <property type="entry name" value="RIBOSOMAL RNA LARGE SUBUNIT METHYLTRANSFERASE J"/>
    <property type="match status" value="1"/>
</dbReference>
<keyword evidence="5" id="KW-0808">Transferase</keyword>
<feature type="signal peptide" evidence="3">
    <location>
        <begin position="1"/>
        <end position="17"/>
    </location>
</feature>
<dbReference type="InterPro" id="IPR029063">
    <property type="entry name" value="SAM-dependent_MTases_sf"/>
</dbReference>
<feature type="compositionally biased region" description="Polar residues" evidence="2">
    <location>
        <begin position="1594"/>
        <end position="1603"/>
    </location>
</feature>
<organism evidence="5 6">
    <name type="scientific">Symbiodinium microadriaticum</name>
    <name type="common">Dinoflagellate</name>
    <name type="synonym">Zooxanthella microadriatica</name>
    <dbReference type="NCBI Taxonomy" id="2951"/>
    <lineage>
        <taxon>Eukaryota</taxon>
        <taxon>Sar</taxon>
        <taxon>Alveolata</taxon>
        <taxon>Dinophyceae</taxon>
        <taxon>Suessiales</taxon>
        <taxon>Symbiodiniaceae</taxon>
        <taxon>Symbiodinium</taxon>
    </lineage>
</organism>
<dbReference type="Pfam" id="PF04378">
    <property type="entry name" value="RsmJ"/>
    <property type="match status" value="1"/>
</dbReference>
<keyword evidence="1" id="KW-0175">Coiled coil</keyword>
<feature type="region of interest" description="Disordered" evidence="2">
    <location>
        <begin position="924"/>
        <end position="960"/>
    </location>
</feature>
<feature type="compositionally biased region" description="Acidic residues" evidence="2">
    <location>
        <begin position="981"/>
        <end position="993"/>
    </location>
</feature>
<keyword evidence="5" id="KW-0489">Methyltransferase</keyword>
<evidence type="ECO:0000256" key="3">
    <source>
        <dbReference type="SAM" id="SignalP"/>
    </source>
</evidence>
<dbReference type="EMBL" id="LSRX01001093">
    <property type="protein sequence ID" value="OLP83775.1"/>
    <property type="molecule type" value="Genomic_DNA"/>
</dbReference>
<reference evidence="5 6" key="1">
    <citation type="submission" date="2016-02" db="EMBL/GenBank/DDBJ databases">
        <title>Genome analysis of coral dinoflagellate symbionts highlights evolutionary adaptations to a symbiotic lifestyle.</title>
        <authorList>
            <person name="Aranda M."/>
            <person name="Li Y."/>
            <person name="Liew Y.J."/>
            <person name="Baumgarten S."/>
            <person name="Simakov O."/>
            <person name="Wilson M."/>
            <person name="Piel J."/>
            <person name="Ashoor H."/>
            <person name="Bougouffa S."/>
            <person name="Bajic V.B."/>
            <person name="Ryu T."/>
            <person name="Ravasi T."/>
            <person name="Bayer T."/>
            <person name="Micklem G."/>
            <person name="Kim H."/>
            <person name="Bhak J."/>
            <person name="Lajeunesse T.C."/>
            <person name="Voolstra C.R."/>
        </authorList>
    </citation>
    <scope>NUCLEOTIDE SEQUENCE [LARGE SCALE GENOMIC DNA]</scope>
    <source>
        <strain evidence="5 6">CCMP2467</strain>
    </source>
</reference>
<evidence type="ECO:0000313" key="5">
    <source>
        <dbReference type="EMBL" id="OLP83775.1"/>
    </source>
</evidence>
<keyword evidence="3" id="KW-0732">Signal</keyword>
<dbReference type="Gene3D" id="3.40.50.150">
    <property type="entry name" value="Vaccinia Virus protein VP39"/>
    <property type="match status" value="1"/>
</dbReference>
<evidence type="ECO:0000313" key="6">
    <source>
        <dbReference type="Proteomes" id="UP000186817"/>
    </source>
</evidence>
<name>A0A1Q9CLI4_SYMMI</name>
<dbReference type="Pfam" id="PF26188">
    <property type="entry name" value="RESC6"/>
    <property type="match status" value="1"/>
</dbReference>